<dbReference type="Proteomes" id="UP000460718">
    <property type="component" value="Unassembled WGS sequence"/>
</dbReference>
<evidence type="ECO:0000313" key="1">
    <source>
        <dbReference type="EMBL" id="KAE8969767.1"/>
    </source>
</evidence>
<dbReference type="AlphaFoldDB" id="A0A6A3HKB9"/>
<protein>
    <submittedName>
        <fullName evidence="1">Uncharacterized protein</fullName>
    </submittedName>
</protein>
<accession>A0A6A3HKB9</accession>
<reference evidence="1 2" key="1">
    <citation type="submission" date="2018-09" db="EMBL/GenBank/DDBJ databases">
        <title>Genomic investigation of the strawberry pathogen Phytophthora fragariae indicates pathogenicity is determined by transcriptional variation in three key races.</title>
        <authorList>
            <person name="Adams T.M."/>
            <person name="Armitage A.D."/>
            <person name="Sobczyk M.K."/>
            <person name="Bates H.J."/>
            <person name="Dunwell J.M."/>
            <person name="Nellist C.F."/>
            <person name="Harrison R.J."/>
        </authorList>
    </citation>
    <scope>NUCLEOTIDE SEQUENCE [LARGE SCALE GENOMIC DNA]</scope>
    <source>
        <strain evidence="1 2">SCRP245</strain>
    </source>
</reference>
<gene>
    <name evidence="1" type="ORF">PF011_g26678</name>
</gene>
<sequence>MKEILKPEMALDECVDTLMFLQAVAEMQYAKKITDVGQMRYNGADEELDKLAREVSAFAYRLVEQQYWLSKDRKTHYELKEIHSSLFVLTSGDDAATTYHVDTSQRIKRGKQTAAKLVQGTLAPVPSVQNIVTLLDEDYTYEDAHRALPAISIRDVPKTKKAIAGSYTSEECNDDVRFVFPERFVAKAQSSIMTFRKTLLTKGEGAEDSVGVRVPRFGIFHHKDIVAMNRWHTCMGYLAETEVAINWASNTSIKRIGIPDELSDGVNEVGERENAIRQLLLRGGRSTPFGEVPYRSLLTFREDVWMDDNTMCHGLALLQRENSNVGVINPICMRFKEQDVKLKVATAGNPFRETNDMVLLPLHIDETIGAGLCSTFAATAVESRFSIHCKRQSQSITMRAKHS</sequence>
<name>A0A6A3HKB9_9STRA</name>
<dbReference type="EMBL" id="QXFW01003607">
    <property type="protein sequence ID" value="KAE8969767.1"/>
    <property type="molecule type" value="Genomic_DNA"/>
</dbReference>
<comment type="caution">
    <text evidence="1">The sequence shown here is derived from an EMBL/GenBank/DDBJ whole genome shotgun (WGS) entry which is preliminary data.</text>
</comment>
<proteinExistence type="predicted"/>
<evidence type="ECO:0000313" key="2">
    <source>
        <dbReference type="Proteomes" id="UP000460718"/>
    </source>
</evidence>
<organism evidence="1 2">
    <name type="scientific">Phytophthora fragariae</name>
    <dbReference type="NCBI Taxonomy" id="53985"/>
    <lineage>
        <taxon>Eukaryota</taxon>
        <taxon>Sar</taxon>
        <taxon>Stramenopiles</taxon>
        <taxon>Oomycota</taxon>
        <taxon>Peronosporomycetes</taxon>
        <taxon>Peronosporales</taxon>
        <taxon>Peronosporaceae</taxon>
        <taxon>Phytophthora</taxon>
    </lineage>
</organism>